<reference evidence="1" key="1">
    <citation type="submission" date="2020-10" db="EMBL/GenBank/DDBJ databases">
        <authorList>
            <person name="Lu T."/>
            <person name="Wang Q."/>
            <person name="Han X."/>
        </authorList>
    </citation>
    <scope>NUCLEOTIDE SEQUENCE</scope>
    <source>
        <strain evidence="1">WQ 366</strain>
    </source>
</reference>
<dbReference type="Gene3D" id="2.60.40.2630">
    <property type="match status" value="1"/>
</dbReference>
<dbReference type="Gene3D" id="2.60.40.2620">
    <property type="entry name" value="Fimbrillin-like"/>
    <property type="match status" value="1"/>
</dbReference>
<proteinExistence type="predicted"/>
<name>A0ABS7Z7C2_9SPHI</name>
<dbReference type="Proteomes" id="UP001165302">
    <property type="component" value="Unassembled WGS sequence"/>
</dbReference>
<evidence type="ECO:0000313" key="1">
    <source>
        <dbReference type="EMBL" id="MCA5004765.1"/>
    </source>
</evidence>
<evidence type="ECO:0000313" key="2">
    <source>
        <dbReference type="Proteomes" id="UP001165302"/>
    </source>
</evidence>
<dbReference type="Pfam" id="PF13149">
    <property type="entry name" value="Mfa_like_1"/>
    <property type="match status" value="1"/>
</dbReference>
<protein>
    <submittedName>
        <fullName evidence="1">Fimbrillin family protein</fullName>
    </submittedName>
</protein>
<dbReference type="CDD" id="cd13121">
    <property type="entry name" value="BF2867_like_C"/>
    <property type="match status" value="1"/>
</dbReference>
<dbReference type="RefSeq" id="WP_225552153.1">
    <property type="nucleotide sequence ID" value="NZ_JADEYP010000009.1"/>
</dbReference>
<dbReference type="CDD" id="cd13120">
    <property type="entry name" value="BF2867_like_N"/>
    <property type="match status" value="1"/>
</dbReference>
<dbReference type="InterPro" id="IPR025049">
    <property type="entry name" value="Mfa-like_1"/>
</dbReference>
<gene>
    <name evidence="1" type="ORF">IPZ78_06305</name>
</gene>
<organism evidence="1 2">
    <name type="scientific">Sphingobacterium bovistauri</name>
    <dbReference type="NCBI Taxonomy" id="2781959"/>
    <lineage>
        <taxon>Bacteria</taxon>
        <taxon>Pseudomonadati</taxon>
        <taxon>Bacteroidota</taxon>
        <taxon>Sphingobacteriia</taxon>
        <taxon>Sphingobacteriales</taxon>
        <taxon>Sphingobacteriaceae</taxon>
        <taxon>Sphingobacterium</taxon>
    </lineage>
</organism>
<sequence>MKTQLLTILAVSTITLSSCYKNESPEPELQAINFNGKINNLQATINTGTPNTTWANNDEIGLFMVNRGTSGVTEGYSNRRFTYTAGQFAAVSGQEMYYPVSDSKVDFIAYYPFFPGGDINLPLMINVSNQSNPSSLDLLYAKSTNSGTGFNKTAGVNVPLEFNHMLSKIIIKPLAGNGFSNIDPSWTSMSVIINGLITQSSFNLNTGTLAPSSIVSGPIVPFTRAMGVSYEAIVIPSIYPAVGAVTFSFQLAGNSYVWKSQANETFEAGKEYTYTINVNKTGVTLGGLTINDWQNVSRSGVAN</sequence>
<dbReference type="PROSITE" id="PS51257">
    <property type="entry name" value="PROKAR_LIPOPROTEIN"/>
    <property type="match status" value="1"/>
</dbReference>
<keyword evidence="2" id="KW-1185">Reference proteome</keyword>
<comment type="caution">
    <text evidence="1">The sequence shown here is derived from an EMBL/GenBank/DDBJ whole genome shotgun (WGS) entry which is preliminary data.</text>
</comment>
<dbReference type="InterPro" id="IPR042278">
    <property type="entry name" value="Mfa-like_1_N"/>
</dbReference>
<accession>A0ABS7Z7C2</accession>
<dbReference type="EMBL" id="JADEYP010000009">
    <property type="protein sequence ID" value="MCA5004765.1"/>
    <property type="molecule type" value="Genomic_DNA"/>
</dbReference>